<keyword evidence="2 4" id="KW-1133">Transmembrane helix</keyword>
<feature type="transmembrane region" description="Helical" evidence="4">
    <location>
        <begin position="211"/>
        <end position="235"/>
    </location>
</feature>
<feature type="transmembrane region" description="Helical" evidence="4">
    <location>
        <begin position="118"/>
        <end position="139"/>
    </location>
</feature>
<dbReference type="InterPro" id="IPR052528">
    <property type="entry name" value="Sugar_transport-like"/>
</dbReference>
<proteinExistence type="predicted"/>
<dbReference type="Pfam" id="PF07690">
    <property type="entry name" value="MFS_1"/>
    <property type="match status" value="1"/>
</dbReference>
<organism evidence="5 6">
    <name type="scientific">Loktanella gaetbuli</name>
    <dbReference type="NCBI Taxonomy" id="2881335"/>
    <lineage>
        <taxon>Bacteria</taxon>
        <taxon>Pseudomonadati</taxon>
        <taxon>Pseudomonadota</taxon>
        <taxon>Alphaproteobacteria</taxon>
        <taxon>Rhodobacterales</taxon>
        <taxon>Roseobacteraceae</taxon>
        <taxon>Loktanella</taxon>
    </lineage>
</organism>
<feature type="transmembrane region" description="Helical" evidence="4">
    <location>
        <begin position="262"/>
        <end position="284"/>
    </location>
</feature>
<evidence type="ECO:0000313" key="5">
    <source>
        <dbReference type="EMBL" id="MCB5199703.1"/>
    </source>
</evidence>
<reference evidence="5" key="1">
    <citation type="submission" date="2021-10" db="EMBL/GenBank/DDBJ databases">
        <title>Loktanella gaetbuli sp. nov., isolated from a tidal flat.</title>
        <authorList>
            <person name="Park S."/>
            <person name="Yoon J.-H."/>
        </authorList>
    </citation>
    <scope>NUCLEOTIDE SEQUENCE</scope>
    <source>
        <strain evidence="5">TSTF-M6</strain>
    </source>
</reference>
<feature type="transmembrane region" description="Helical" evidence="4">
    <location>
        <begin position="184"/>
        <end position="205"/>
    </location>
</feature>
<feature type="transmembrane region" description="Helical" evidence="4">
    <location>
        <begin position="416"/>
        <end position="435"/>
    </location>
</feature>
<dbReference type="EMBL" id="JAJATZ010000004">
    <property type="protein sequence ID" value="MCB5199703.1"/>
    <property type="molecule type" value="Genomic_DNA"/>
</dbReference>
<keyword evidence="3 4" id="KW-0472">Membrane</keyword>
<dbReference type="InterPro" id="IPR036259">
    <property type="entry name" value="MFS_trans_sf"/>
</dbReference>
<protein>
    <submittedName>
        <fullName evidence="5">MFS transporter</fullName>
    </submittedName>
</protein>
<dbReference type="PANTHER" id="PTHR23526">
    <property type="entry name" value="INTEGRAL MEMBRANE TRANSPORT PROTEIN-RELATED"/>
    <property type="match status" value="1"/>
</dbReference>
<feature type="transmembrane region" description="Helical" evidence="4">
    <location>
        <begin position="73"/>
        <end position="94"/>
    </location>
</feature>
<accession>A0ABS8BVD6</accession>
<dbReference type="PANTHER" id="PTHR23526:SF2">
    <property type="entry name" value="MAJOR FACILITATOR SUPERFAMILY (MFS) PROFILE DOMAIN-CONTAINING PROTEIN"/>
    <property type="match status" value="1"/>
</dbReference>
<evidence type="ECO:0000256" key="2">
    <source>
        <dbReference type="ARBA" id="ARBA00022989"/>
    </source>
</evidence>
<feature type="transmembrane region" description="Helical" evidence="4">
    <location>
        <begin position="145"/>
        <end position="164"/>
    </location>
</feature>
<dbReference type="Proteomes" id="UP001138961">
    <property type="component" value="Unassembled WGS sequence"/>
</dbReference>
<comment type="caution">
    <text evidence="5">The sequence shown here is derived from an EMBL/GenBank/DDBJ whole genome shotgun (WGS) entry which is preliminary data.</text>
</comment>
<name>A0ABS8BVD6_9RHOB</name>
<sequence>MHDAALCLSQTKTEDTMPQDLTDDLFEYLVDDPDTQGGLSDDAAAVEPGSFLRHVLSLSGSKIADGLIDPKLVLSWLLTSLGAGAFWTGLLVPVRESGALLPQLFTTPVITRQTIRKWFWAGGAFVQGICAILIAVAALTLDGNAAGAVIVGLLAVLALARSVCSASYKDVLGKTVGKSRRGTATGAASTAASVGVIVFALILLTGIGDRYAVVIAALLLAGGFWIGGAAIFATLREQPSTGDAARSIGWDQFRLLRKDPQLMRFIFVRSLLVGTALAPPYFVLLNPDSGFGQLGALVLASAIASLLSSYVWGRLSDRSSRRVLLYAGLAGGGVLSVVALLGWLGGIGAPGVIPLALFGLMISYNGVRQGRSTHLVDMADAADRAPYTALSNTVVGVVLFAAGAAFAGIASVSVPLVIALFAVMCWTASALSLGLNEVQDDA</sequence>
<feature type="transmembrane region" description="Helical" evidence="4">
    <location>
        <begin position="387"/>
        <end position="410"/>
    </location>
</feature>
<evidence type="ECO:0000256" key="4">
    <source>
        <dbReference type="SAM" id="Phobius"/>
    </source>
</evidence>
<keyword evidence="1 4" id="KW-0812">Transmembrane</keyword>
<dbReference type="RefSeq" id="WP_226748378.1">
    <property type="nucleotide sequence ID" value="NZ_JAJATZ010000004.1"/>
</dbReference>
<dbReference type="Gene3D" id="1.20.1250.20">
    <property type="entry name" value="MFS general substrate transporter like domains"/>
    <property type="match status" value="2"/>
</dbReference>
<dbReference type="InterPro" id="IPR011701">
    <property type="entry name" value="MFS"/>
</dbReference>
<gene>
    <name evidence="5" type="ORF">LGQ03_10670</name>
</gene>
<evidence type="ECO:0000256" key="3">
    <source>
        <dbReference type="ARBA" id="ARBA00023136"/>
    </source>
</evidence>
<evidence type="ECO:0000256" key="1">
    <source>
        <dbReference type="ARBA" id="ARBA00022692"/>
    </source>
</evidence>
<evidence type="ECO:0000313" key="6">
    <source>
        <dbReference type="Proteomes" id="UP001138961"/>
    </source>
</evidence>
<keyword evidence="6" id="KW-1185">Reference proteome</keyword>
<feature type="transmembrane region" description="Helical" evidence="4">
    <location>
        <begin position="323"/>
        <end position="341"/>
    </location>
</feature>
<dbReference type="SUPFAM" id="SSF103473">
    <property type="entry name" value="MFS general substrate transporter"/>
    <property type="match status" value="1"/>
</dbReference>
<feature type="transmembrane region" description="Helical" evidence="4">
    <location>
        <begin position="347"/>
        <end position="367"/>
    </location>
</feature>
<feature type="transmembrane region" description="Helical" evidence="4">
    <location>
        <begin position="290"/>
        <end position="311"/>
    </location>
</feature>